<proteinExistence type="inferred from homology"/>
<keyword evidence="4" id="KW-0997">Cell inner membrane</keyword>
<reference evidence="15" key="1">
    <citation type="submission" date="2015-09" db="EMBL/GenBank/DDBJ databases">
        <authorList>
            <person name="Rodrigo-Torres Lidia"/>
            <person name="Arahal R.David."/>
        </authorList>
    </citation>
    <scope>NUCLEOTIDE SEQUENCE [LARGE SCALE GENOMIC DNA]</scope>
    <source>
        <strain evidence="15">CECT 5114</strain>
    </source>
</reference>
<evidence type="ECO:0000256" key="8">
    <source>
        <dbReference type="ARBA" id="ARBA00023002"/>
    </source>
</evidence>
<evidence type="ECO:0000256" key="2">
    <source>
        <dbReference type="ARBA" id="ARBA00010823"/>
    </source>
</evidence>
<accession>A0A0P1IWQ3</accession>
<dbReference type="GO" id="GO:0004497">
    <property type="term" value="F:monooxygenase activity"/>
    <property type="evidence" value="ECO:0007669"/>
    <property type="project" value="UniProtKB-KW"/>
</dbReference>
<dbReference type="OrthoDB" id="4759734at2"/>
<organism evidence="14 15">
    <name type="scientific">Cognatishimia activa</name>
    <dbReference type="NCBI Taxonomy" id="1715691"/>
    <lineage>
        <taxon>Bacteria</taxon>
        <taxon>Pseudomonadati</taxon>
        <taxon>Pseudomonadota</taxon>
        <taxon>Alphaproteobacteria</taxon>
        <taxon>Rhodobacterales</taxon>
        <taxon>Paracoccaceae</taxon>
        <taxon>Cognatishimia</taxon>
    </lineage>
</organism>
<dbReference type="RefSeq" id="WP_058315313.1">
    <property type="nucleotide sequence ID" value="NZ_CYTO01000009.1"/>
</dbReference>
<dbReference type="PANTHER" id="PTHR38674:SF1">
    <property type="entry name" value="ALKANE 1-MONOOXYGENASE 1"/>
    <property type="match status" value="1"/>
</dbReference>
<feature type="domain" description="Fatty acid desaturase" evidence="13">
    <location>
        <begin position="95"/>
        <end position="303"/>
    </location>
</feature>
<evidence type="ECO:0000256" key="3">
    <source>
        <dbReference type="ARBA" id="ARBA00022475"/>
    </source>
</evidence>
<evidence type="ECO:0000259" key="13">
    <source>
        <dbReference type="Pfam" id="PF00487"/>
    </source>
</evidence>
<gene>
    <name evidence="14" type="primary">alkB2_2</name>
    <name evidence="14" type="ORF">TA5114_02236</name>
</gene>
<keyword evidence="10 14" id="KW-0503">Monooxygenase</keyword>
<keyword evidence="11 12" id="KW-0472">Membrane</keyword>
<dbReference type="InterPro" id="IPR033885">
    <property type="entry name" value="AlkB/XylM"/>
</dbReference>
<feature type="transmembrane region" description="Helical" evidence="12">
    <location>
        <begin position="12"/>
        <end position="38"/>
    </location>
</feature>
<dbReference type="GO" id="GO:0046872">
    <property type="term" value="F:metal ion binding"/>
    <property type="evidence" value="ECO:0007669"/>
    <property type="project" value="UniProtKB-KW"/>
</dbReference>
<sequence length="357" mass="39930">MLWFNLATAVPVFLLALSGFFGGVWAILAVIYLTIFVFTMDRLIEGAAARKNSDGEFPAGLGLSIFLGFTHIALLVVAVLALSGKTGLVLWERLACLILFGQYFGQVSNANAHELIHKGNRWLRRLGVVVYSTLMFGHHASAHTKVHHVFVASHRDPNSAYMGESVYHFWPRAWYGSFVKGLEAENKDRKRASTPQPKWTHPYFVYACCSTITLVIAFLLAGWMGVASLLFVCLYATLQHLASDYIQHYGLRRRLLANGRFEPVGPKHSWNAPHTFSSAMMLNVPRHSDHHMNPRRNYTELRLDEDDVPMLPRSLPAMGIISLWPPLWRAMMDERVLAATGQTAAQAAELNAAQANT</sequence>
<keyword evidence="3" id="KW-1003">Cell membrane</keyword>
<feature type="transmembrane region" description="Helical" evidence="12">
    <location>
        <begin position="59"/>
        <end position="82"/>
    </location>
</feature>
<dbReference type="GO" id="GO:0005886">
    <property type="term" value="C:plasma membrane"/>
    <property type="evidence" value="ECO:0007669"/>
    <property type="project" value="UniProtKB-SubCell"/>
</dbReference>
<keyword evidence="15" id="KW-1185">Reference proteome</keyword>
<evidence type="ECO:0000256" key="12">
    <source>
        <dbReference type="SAM" id="Phobius"/>
    </source>
</evidence>
<evidence type="ECO:0000256" key="11">
    <source>
        <dbReference type="ARBA" id="ARBA00023136"/>
    </source>
</evidence>
<dbReference type="Proteomes" id="UP000051184">
    <property type="component" value="Unassembled WGS sequence"/>
</dbReference>
<feature type="transmembrane region" description="Helical" evidence="12">
    <location>
        <begin position="203"/>
        <end position="236"/>
    </location>
</feature>
<evidence type="ECO:0000313" key="15">
    <source>
        <dbReference type="Proteomes" id="UP000051184"/>
    </source>
</evidence>
<evidence type="ECO:0000313" key="14">
    <source>
        <dbReference type="EMBL" id="CUK26426.1"/>
    </source>
</evidence>
<evidence type="ECO:0000256" key="9">
    <source>
        <dbReference type="ARBA" id="ARBA00023004"/>
    </source>
</evidence>
<evidence type="ECO:0000256" key="1">
    <source>
        <dbReference type="ARBA" id="ARBA00004429"/>
    </source>
</evidence>
<keyword evidence="7 12" id="KW-1133">Transmembrane helix</keyword>
<dbReference type="STRING" id="1715691.TA5113_01063"/>
<keyword evidence="6" id="KW-0479">Metal-binding</keyword>
<dbReference type="Pfam" id="PF00487">
    <property type="entry name" value="FA_desaturase"/>
    <property type="match status" value="1"/>
</dbReference>
<evidence type="ECO:0000256" key="6">
    <source>
        <dbReference type="ARBA" id="ARBA00022723"/>
    </source>
</evidence>
<dbReference type="EMBL" id="CYUE01000020">
    <property type="protein sequence ID" value="CUK26426.1"/>
    <property type="molecule type" value="Genomic_DNA"/>
</dbReference>
<name>A0A0P1IWQ3_9RHOB</name>
<evidence type="ECO:0000256" key="10">
    <source>
        <dbReference type="ARBA" id="ARBA00023033"/>
    </source>
</evidence>
<dbReference type="InterPro" id="IPR005804">
    <property type="entry name" value="FA_desaturase_dom"/>
</dbReference>
<dbReference type="CDD" id="cd03512">
    <property type="entry name" value="Alkane-hydroxylase"/>
    <property type="match status" value="1"/>
</dbReference>
<evidence type="ECO:0000256" key="7">
    <source>
        <dbReference type="ARBA" id="ARBA00022989"/>
    </source>
</evidence>
<protein>
    <submittedName>
        <fullName evidence="14">Alkane 1-monooxygenase 2</fullName>
        <ecNumber evidence="14">1.14.15.3</ecNumber>
    </submittedName>
</protein>
<dbReference type="AlphaFoldDB" id="A0A0P1IWQ3"/>
<evidence type="ECO:0000256" key="5">
    <source>
        <dbReference type="ARBA" id="ARBA00022692"/>
    </source>
</evidence>
<dbReference type="EC" id="1.14.15.3" evidence="14"/>
<evidence type="ECO:0000256" key="4">
    <source>
        <dbReference type="ARBA" id="ARBA00022519"/>
    </source>
</evidence>
<dbReference type="PANTHER" id="PTHR38674">
    <property type="entry name" value="ALKANE 1-MONOOXYGENASE 1"/>
    <property type="match status" value="1"/>
</dbReference>
<dbReference type="GO" id="GO:0006629">
    <property type="term" value="P:lipid metabolic process"/>
    <property type="evidence" value="ECO:0007669"/>
    <property type="project" value="InterPro"/>
</dbReference>
<comment type="similarity">
    <text evidence="2">Belongs to the fatty acid desaturase type 1 family. AlkB subfamily.</text>
</comment>
<keyword evidence="9" id="KW-0408">Iron</keyword>
<comment type="subcellular location">
    <subcellularLocation>
        <location evidence="1">Cell inner membrane</location>
        <topology evidence="1">Multi-pass membrane protein</topology>
    </subcellularLocation>
</comment>
<keyword evidence="8 14" id="KW-0560">Oxidoreductase</keyword>
<keyword evidence="5 12" id="KW-0812">Transmembrane</keyword>